<name>A0A9D2CZJ4_9FIRM</name>
<dbReference type="AlphaFoldDB" id="A0A9D2CZJ4"/>
<reference evidence="2" key="1">
    <citation type="journal article" date="2021" name="PeerJ">
        <title>Extensive microbial diversity within the chicken gut microbiome revealed by metagenomics and culture.</title>
        <authorList>
            <person name="Gilroy R."/>
            <person name="Ravi A."/>
            <person name="Getino M."/>
            <person name="Pursley I."/>
            <person name="Horton D.L."/>
            <person name="Alikhan N.F."/>
            <person name="Baker D."/>
            <person name="Gharbi K."/>
            <person name="Hall N."/>
            <person name="Watson M."/>
            <person name="Adriaenssens E.M."/>
            <person name="Foster-Nyarko E."/>
            <person name="Jarju S."/>
            <person name="Secka A."/>
            <person name="Antonio M."/>
            <person name="Oren A."/>
            <person name="Chaudhuri R.R."/>
            <person name="La Ragione R."/>
            <person name="Hildebrand F."/>
            <person name="Pallen M.J."/>
        </authorList>
    </citation>
    <scope>NUCLEOTIDE SEQUENCE</scope>
    <source>
        <strain evidence="2">CHK187-5294</strain>
    </source>
</reference>
<evidence type="ECO:0000313" key="2">
    <source>
        <dbReference type="EMBL" id="HIZ03770.1"/>
    </source>
</evidence>
<reference evidence="2" key="2">
    <citation type="submission" date="2021-04" db="EMBL/GenBank/DDBJ databases">
        <authorList>
            <person name="Gilroy R."/>
        </authorList>
    </citation>
    <scope>NUCLEOTIDE SEQUENCE</scope>
    <source>
        <strain evidence="2">CHK187-5294</strain>
    </source>
</reference>
<organism evidence="2 3">
    <name type="scientific">Candidatus Borkfalkia avistercoris</name>
    <dbReference type="NCBI Taxonomy" id="2838504"/>
    <lineage>
        <taxon>Bacteria</taxon>
        <taxon>Bacillati</taxon>
        <taxon>Bacillota</taxon>
        <taxon>Clostridia</taxon>
        <taxon>Christensenellales</taxon>
        <taxon>Christensenellaceae</taxon>
        <taxon>Candidatus Borkfalkia</taxon>
    </lineage>
</organism>
<dbReference type="Pfam" id="PF19808">
    <property type="entry name" value="DUF6291"/>
    <property type="match status" value="1"/>
</dbReference>
<dbReference type="EMBL" id="DXCL01000030">
    <property type="protein sequence ID" value="HIZ03770.1"/>
    <property type="molecule type" value="Genomic_DNA"/>
</dbReference>
<evidence type="ECO:0000259" key="1">
    <source>
        <dbReference type="Pfam" id="PF19808"/>
    </source>
</evidence>
<dbReference type="InterPro" id="IPR046258">
    <property type="entry name" value="DUF6291"/>
</dbReference>
<evidence type="ECO:0000313" key="3">
    <source>
        <dbReference type="Proteomes" id="UP000824132"/>
    </source>
</evidence>
<proteinExistence type="predicted"/>
<gene>
    <name evidence="2" type="ORF">H9727_05735</name>
</gene>
<protein>
    <recommendedName>
        <fullName evidence="1">DUF6291 domain-containing protein</fullName>
    </recommendedName>
</protein>
<dbReference type="Proteomes" id="UP000824132">
    <property type="component" value="Unassembled WGS sequence"/>
</dbReference>
<sequence>MDQFTFYELYADILQSMDDVSAGKMASCICAYEFEDKEPAKELSDKENFYWSNIADVLKEVKETERAGKIPKRYNLQSRHFTFYETYYNAMKLMNIRKRGVFVKAICAYMFGNEEPKFADRTIQGYFNLCKRKMDLSKKRKESGRTGGVQKKKICAVSPIEDSPPTPQGIQADAPQEKLTYEDFRAAHSDIQGSLFGNAERYKSELNWSDVATKRAADEELKKERNIFRLARSYEQKYMQKTVSKTTE</sequence>
<feature type="domain" description="DUF6291" evidence="1">
    <location>
        <begin position="81"/>
        <end position="147"/>
    </location>
</feature>
<accession>A0A9D2CZJ4</accession>
<comment type="caution">
    <text evidence="2">The sequence shown here is derived from an EMBL/GenBank/DDBJ whole genome shotgun (WGS) entry which is preliminary data.</text>
</comment>